<dbReference type="Pfam" id="PF00611">
    <property type="entry name" value="FCH"/>
    <property type="match status" value="1"/>
</dbReference>
<dbReference type="AlphaFoldDB" id="E4XFZ0"/>
<name>E4XFZ0_OIKDI</name>
<protein>
    <recommendedName>
        <fullName evidence="3">SH3 domain-containing protein</fullName>
    </recommendedName>
</protein>
<dbReference type="InParanoid" id="E4XFZ0"/>
<gene>
    <name evidence="4" type="ORF">GSOID_T00010398001</name>
</gene>
<dbReference type="OrthoDB" id="10255128at2759"/>
<dbReference type="Proteomes" id="UP000001307">
    <property type="component" value="Unassembled WGS sequence"/>
</dbReference>
<dbReference type="SMART" id="SM00055">
    <property type="entry name" value="FCH"/>
    <property type="match status" value="1"/>
</dbReference>
<evidence type="ECO:0000313" key="5">
    <source>
        <dbReference type="Proteomes" id="UP000001307"/>
    </source>
</evidence>
<dbReference type="GO" id="GO:0030100">
    <property type="term" value="P:regulation of endocytosis"/>
    <property type="evidence" value="ECO:0007669"/>
    <property type="project" value="TreeGrafter"/>
</dbReference>
<evidence type="ECO:0000313" key="4">
    <source>
        <dbReference type="EMBL" id="CBY24530.1"/>
    </source>
</evidence>
<dbReference type="PANTHER" id="PTHR23065:SF11">
    <property type="entry name" value="SYNDAPIN, ISOFORM C"/>
    <property type="match status" value="1"/>
</dbReference>
<dbReference type="InterPro" id="IPR001452">
    <property type="entry name" value="SH3_domain"/>
</dbReference>
<dbReference type="InterPro" id="IPR027267">
    <property type="entry name" value="AH/BAR_dom_sf"/>
</dbReference>
<dbReference type="PROSITE" id="PS50002">
    <property type="entry name" value="SH3"/>
    <property type="match status" value="1"/>
</dbReference>
<dbReference type="GO" id="GO:0005768">
    <property type="term" value="C:endosome"/>
    <property type="evidence" value="ECO:0007669"/>
    <property type="project" value="TreeGrafter"/>
</dbReference>
<evidence type="ECO:0000259" key="3">
    <source>
        <dbReference type="PROSITE" id="PS50002"/>
    </source>
</evidence>
<dbReference type="GO" id="GO:0005886">
    <property type="term" value="C:plasma membrane"/>
    <property type="evidence" value="ECO:0007669"/>
    <property type="project" value="TreeGrafter"/>
</dbReference>
<evidence type="ECO:0000256" key="1">
    <source>
        <dbReference type="ARBA" id="ARBA00022443"/>
    </source>
</evidence>
<reference evidence="4" key="1">
    <citation type="journal article" date="2010" name="Science">
        <title>Plasticity of animal genome architecture unmasked by rapid evolution of a pelagic tunicate.</title>
        <authorList>
            <person name="Denoeud F."/>
            <person name="Henriet S."/>
            <person name="Mungpakdee S."/>
            <person name="Aury J.M."/>
            <person name="Da Silva C."/>
            <person name="Brinkmann H."/>
            <person name="Mikhaleva J."/>
            <person name="Olsen L.C."/>
            <person name="Jubin C."/>
            <person name="Canestro C."/>
            <person name="Bouquet J.M."/>
            <person name="Danks G."/>
            <person name="Poulain J."/>
            <person name="Campsteijn C."/>
            <person name="Adamski M."/>
            <person name="Cross I."/>
            <person name="Yadetie F."/>
            <person name="Muffato M."/>
            <person name="Louis A."/>
            <person name="Butcher S."/>
            <person name="Tsagkogeorga G."/>
            <person name="Konrad A."/>
            <person name="Singh S."/>
            <person name="Jensen M.F."/>
            <person name="Cong E.H."/>
            <person name="Eikeseth-Otteraa H."/>
            <person name="Noel B."/>
            <person name="Anthouard V."/>
            <person name="Porcel B.M."/>
            <person name="Kachouri-Lafond R."/>
            <person name="Nishino A."/>
            <person name="Ugolini M."/>
            <person name="Chourrout P."/>
            <person name="Nishida H."/>
            <person name="Aasland R."/>
            <person name="Huzurbazar S."/>
            <person name="Westhof E."/>
            <person name="Delsuc F."/>
            <person name="Lehrach H."/>
            <person name="Reinhardt R."/>
            <person name="Weissenbach J."/>
            <person name="Roy S.W."/>
            <person name="Artiguenave F."/>
            <person name="Postlethwait J.H."/>
            <person name="Manak J.R."/>
            <person name="Thompson E.M."/>
            <person name="Jaillon O."/>
            <person name="Du Pasquier L."/>
            <person name="Boudinot P."/>
            <person name="Liberles D.A."/>
            <person name="Volff J.N."/>
            <person name="Philippe H."/>
            <person name="Lenhard B."/>
            <person name="Roest Crollius H."/>
            <person name="Wincker P."/>
            <person name="Chourrout D."/>
        </authorList>
    </citation>
    <scope>NUCLEOTIDE SEQUENCE [LARGE SCALE GENOMIC DNA]</scope>
</reference>
<dbReference type="Gene3D" id="2.30.30.40">
    <property type="entry name" value="SH3 Domains"/>
    <property type="match status" value="1"/>
</dbReference>
<dbReference type="GO" id="GO:0007010">
    <property type="term" value="P:cytoskeleton organization"/>
    <property type="evidence" value="ECO:0007669"/>
    <property type="project" value="TreeGrafter"/>
</dbReference>
<dbReference type="InterPro" id="IPR001060">
    <property type="entry name" value="FCH_dom"/>
</dbReference>
<dbReference type="EMBL" id="FN653046">
    <property type="protein sequence ID" value="CBY24530.1"/>
    <property type="molecule type" value="Genomic_DNA"/>
</dbReference>
<dbReference type="SUPFAM" id="SSF103657">
    <property type="entry name" value="BAR/IMD domain-like"/>
    <property type="match status" value="1"/>
</dbReference>
<dbReference type="SMART" id="SM00326">
    <property type="entry name" value="SH3"/>
    <property type="match status" value="1"/>
</dbReference>
<dbReference type="PANTHER" id="PTHR23065">
    <property type="entry name" value="PROLINE-SERINE-THREONINE PHOSPHATASE INTERACTING PROTEIN 1"/>
    <property type="match status" value="1"/>
</dbReference>
<dbReference type="GO" id="GO:0097320">
    <property type="term" value="P:plasma membrane tubulation"/>
    <property type="evidence" value="ECO:0007669"/>
    <property type="project" value="TreeGrafter"/>
</dbReference>
<proteinExistence type="predicted"/>
<keyword evidence="1 2" id="KW-0728">SH3 domain</keyword>
<organism evidence="4">
    <name type="scientific">Oikopleura dioica</name>
    <name type="common">Tunicate</name>
    <dbReference type="NCBI Taxonomy" id="34765"/>
    <lineage>
        <taxon>Eukaryota</taxon>
        <taxon>Metazoa</taxon>
        <taxon>Chordata</taxon>
        <taxon>Tunicata</taxon>
        <taxon>Appendicularia</taxon>
        <taxon>Copelata</taxon>
        <taxon>Oikopleuridae</taxon>
        <taxon>Oikopleura</taxon>
    </lineage>
</organism>
<accession>E4XFZ0</accession>
<feature type="domain" description="SH3" evidence="3">
    <location>
        <begin position="331"/>
        <end position="392"/>
    </location>
</feature>
<dbReference type="Pfam" id="PF14604">
    <property type="entry name" value="SH3_9"/>
    <property type="match status" value="1"/>
</dbReference>
<dbReference type="Gene3D" id="1.20.1270.60">
    <property type="entry name" value="Arfaptin homology (AH) domain/BAR domain"/>
    <property type="match status" value="1"/>
</dbReference>
<evidence type="ECO:0000256" key="2">
    <source>
        <dbReference type="PROSITE-ProRule" id="PRU00192"/>
    </source>
</evidence>
<dbReference type="GO" id="GO:0005543">
    <property type="term" value="F:phospholipid binding"/>
    <property type="evidence" value="ECO:0007669"/>
    <property type="project" value="TreeGrafter"/>
</dbReference>
<sequence>MSIKEKSKDIHPVNFWDKDGYKADLERINGDIEHAALFAKCFQERSVIESEYAKKLTKWRDNYSGQFKKTTLYGTHQGACEQILETTQPVIRIHEHMSRALVNQCVTETNEWKKNTYKPKVFGGYKEYEDLDKEYAKAQKKWNKINDKLTAQKKQYHKLVSLQKMSDGAESEAKMADLKVSEEKYKNLLVEVEQMAPIHVAEMKRVHNRSQTYAQKKIEFLSSLFRDYVGITDLSKYDQKLAEQTRMGNDAINSIDIASDLETWNVRVNFEKDLVLPDFEPEESKHAAVNMNGNNNNGTIRSTKSIKIEDPGIEPVRKSSGEVRRESFDGSSTQKVYALYDYEPKSEGELELTAGMEFVRLSNADEQGWCEGVTANGRKGHFPSTYASPIVP</sequence>
<keyword evidence="5" id="KW-1185">Reference proteome</keyword>
<dbReference type="SUPFAM" id="SSF50044">
    <property type="entry name" value="SH3-domain"/>
    <property type="match status" value="1"/>
</dbReference>
<dbReference type="InterPro" id="IPR036028">
    <property type="entry name" value="SH3-like_dom_sf"/>
</dbReference>